<dbReference type="RefSeq" id="WP_002599396.1">
    <property type="nucleotide sequence ID" value="NZ_KB850958.1"/>
</dbReference>
<dbReference type="EMBL" id="AGYT01000019">
    <property type="protein sequence ID" value="ENY99819.1"/>
    <property type="molecule type" value="Genomic_DNA"/>
</dbReference>
<keyword evidence="3" id="KW-1185">Reference proteome</keyword>
<name>N9WAA6_9CLOT</name>
<gene>
    <name evidence="2" type="ORF">HMPREF1092_02955</name>
</gene>
<proteinExistence type="predicted"/>
<organism evidence="2 3">
    <name type="scientific">Clostridium thermobutyricum</name>
    <dbReference type="NCBI Taxonomy" id="29372"/>
    <lineage>
        <taxon>Bacteria</taxon>
        <taxon>Bacillati</taxon>
        <taxon>Bacillota</taxon>
        <taxon>Clostridia</taxon>
        <taxon>Eubacteriales</taxon>
        <taxon>Clostridiaceae</taxon>
        <taxon>Clostridium</taxon>
    </lineage>
</organism>
<protein>
    <submittedName>
        <fullName evidence="2">Uncharacterized protein</fullName>
    </submittedName>
</protein>
<dbReference type="Proteomes" id="UP000013097">
    <property type="component" value="Unassembled WGS sequence"/>
</dbReference>
<dbReference type="AlphaFoldDB" id="N9WAA6"/>
<accession>N9WAA6</accession>
<dbReference type="PATRIC" id="fig|999411.4.peg.2871"/>
<comment type="caution">
    <text evidence="2">The sequence shown here is derived from an EMBL/GenBank/DDBJ whole genome shotgun (WGS) entry which is preliminary data.</text>
</comment>
<sequence>MNKVGRKKLYSDLDLQRELENFLKNNPGERISISKLAKFTGIDRYYWYNRESIKRKIDELNNINYLEDIEKIKFSENEIDLPTPEEFVNENFGSKKKMLYAITYLFESIQEFYNSADENVKANKKIVSLKNKNEKSEKEIKRLKDKLKELEEQKEYYKKKYYESELYEIENIDDKIANNKLDKGKKLKDNLINIDEILGFK</sequence>
<dbReference type="eggNOG" id="ENOG503241H">
    <property type="taxonomic scope" value="Bacteria"/>
</dbReference>
<evidence type="ECO:0000313" key="3">
    <source>
        <dbReference type="Proteomes" id="UP000013097"/>
    </source>
</evidence>
<reference evidence="2 3" key="1">
    <citation type="submission" date="2013-01" db="EMBL/GenBank/DDBJ databases">
        <title>The Genome Sequence of Clostridium colicanis 209318.</title>
        <authorList>
            <consortium name="The Broad Institute Genome Sequencing Platform"/>
            <person name="Earl A."/>
            <person name="Ward D."/>
            <person name="Feldgarden M."/>
            <person name="Gevers D."/>
            <person name="Courvalin P."/>
            <person name="Lambert T."/>
            <person name="Walker B."/>
            <person name="Young S.K."/>
            <person name="Zeng Q."/>
            <person name="Gargeya S."/>
            <person name="Fitzgerald M."/>
            <person name="Haas B."/>
            <person name="Abouelleil A."/>
            <person name="Alvarado L."/>
            <person name="Arachchi H.M."/>
            <person name="Berlin A.M."/>
            <person name="Chapman S.B."/>
            <person name="Dewar J."/>
            <person name="Goldberg J."/>
            <person name="Griggs A."/>
            <person name="Gujja S."/>
            <person name="Hansen M."/>
            <person name="Howarth C."/>
            <person name="Imamovic A."/>
            <person name="Larimer J."/>
            <person name="McCowan C."/>
            <person name="Murphy C."/>
            <person name="Neiman D."/>
            <person name="Pearson M."/>
            <person name="Priest M."/>
            <person name="Roberts A."/>
            <person name="Saif S."/>
            <person name="Shea T."/>
            <person name="Sisk P."/>
            <person name="Sykes S."/>
            <person name="Wortman J."/>
            <person name="Nusbaum C."/>
            <person name="Birren B."/>
        </authorList>
    </citation>
    <scope>NUCLEOTIDE SEQUENCE [LARGE SCALE GENOMIC DNA]</scope>
    <source>
        <strain evidence="2 3">209318</strain>
    </source>
</reference>
<evidence type="ECO:0000313" key="2">
    <source>
        <dbReference type="EMBL" id="ENY99819.1"/>
    </source>
</evidence>
<feature type="coiled-coil region" evidence="1">
    <location>
        <begin position="119"/>
        <end position="160"/>
    </location>
</feature>
<keyword evidence="1" id="KW-0175">Coiled coil</keyword>
<evidence type="ECO:0000256" key="1">
    <source>
        <dbReference type="SAM" id="Coils"/>
    </source>
</evidence>
<dbReference type="HOGENOM" id="CLU_1358469_0_0_9"/>